<gene>
    <name evidence="8" type="primary">LOC111124988</name>
</gene>
<proteinExistence type="predicted"/>
<dbReference type="AlphaFoldDB" id="A0A8B8D7G2"/>
<dbReference type="InterPro" id="IPR058769">
    <property type="entry name" value="MCMDC2_N"/>
</dbReference>
<dbReference type="GO" id="GO:0003677">
    <property type="term" value="F:DNA binding"/>
    <property type="evidence" value="ECO:0007669"/>
    <property type="project" value="UniProtKB-KW"/>
</dbReference>
<reference evidence="8" key="1">
    <citation type="submission" date="2025-08" db="UniProtKB">
        <authorList>
            <consortium name="RefSeq"/>
        </authorList>
    </citation>
    <scope>IDENTIFICATION</scope>
    <source>
        <tissue evidence="8">Whole sample</tissue>
    </source>
</reference>
<evidence type="ECO:0000259" key="4">
    <source>
        <dbReference type="Pfam" id="PF00493"/>
    </source>
</evidence>
<dbReference type="InterPro" id="IPR031327">
    <property type="entry name" value="MCM"/>
</dbReference>
<protein>
    <submittedName>
        <fullName evidence="8">MCM domain-containing protein 2-like</fullName>
    </submittedName>
</protein>
<dbReference type="InterPro" id="IPR027417">
    <property type="entry name" value="P-loop_NTPase"/>
</dbReference>
<dbReference type="SMART" id="SM00350">
    <property type="entry name" value="MCM"/>
    <property type="match status" value="1"/>
</dbReference>
<dbReference type="PANTHER" id="PTHR11630:SF75">
    <property type="entry name" value="MINICHROMOSOME MAINTENANCE DOMAIN-CONTAINING PROTEIN 2"/>
    <property type="match status" value="1"/>
</dbReference>
<evidence type="ECO:0000313" key="8">
    <source>
        <dbReference type="RefSeq" id="XP_022324072.1"/>
    </source>
</evidence>
<dbReference type="KEGG" id="cvn:111124988"/>
<dbReference type="GO" id="GO:0005524">
    <property type="term" value="F:ATP binding"/>
    <property type="evidence" value="ECO:0007669"/>
    <property type="project" value="UniProtKB-KW"/>
</dbReference>
<dbReference type="GO" id="GO:0017116">
    <property type="term" value="F:single-stranded DNA helicase activity"/>
    <property type="evidence" value="ECO:0007669"/>
    <property type="project" value="TreeGrafter"/>
</dbReference>
<dbReference type="Pfam" id="PF00493">
    <property type="entry name" value="MCM"/>
    <property type="match status" value="1"/>
</dbReference>
<dbReference type="Gene3D" id="3.40.50.300">
    <property type="entry name" value="P-loop containing nucleotide triphosphate hydrolases"/>
    <property type="match status" value="1"/>
</dbReference>
<feature type="domain" description="MCM C-terminal AAA(+) ATPase" evidence="4">
    <location>
        <begin position="343"/>
        <end position="450"/>
    </location>
</feature>
<feature type="domain" description="MCM AAA-lid" evidence="5">
    <location>
        <begin position="553"/>
        <end position="634"/>
    </location>
</feature>
<dbReference type="InterPro" id="IPR041562">
    <property type="entry name" value="MCM_lid"/>
</dbReference>
<keyword evidence="1" id="KW-0547">Nucleotide-binding</keyword>
<organism evidence="7 8">
    <name type="scientific">Crassostrea virginica</name>
    <name type="common">Eastern oyster</name>
    <dbReference type="NCBI Taxonomy" id="6565"/>
    <lineage>
        <taxon>Eukaryota</taxon>
        <taxon>Metazoa</taxon>
        <taxon>Spiralia</taxon>
        <taxon>Lophotrochozoa</taxon>
        <taxon>Mollusca</taxon>
        <taxon>Bivalvia</taxon>
        <taxon>Autobranchia</taxon>
        <taxon>Pteriomorphia</taxon>
        <taxon>Ostreida</taxon>
        <taxon>Ostreoidea</taxon>
        <taxon>Ostreidae</taxon>
        <taxon>Crassostrea</taxon>
    </lineage>
</organism>
<dbReference type="GO" id="GO:0000727">
    <property type="term" value="P:double-strand break repair via break-induced replication"/>
    <property type="evidence" value="ECO:0007669"/>
    <property type="project" value="TreeGrafter"/>
</dbReference>
<keyword evidence="7" id="KW-1185">Reference proteome</keyword>
<feature type="domain" description="MCMDC2 N-terminal" evidence="6">
    <location>
        <begin position="29"/>
        <end position="127"/>
    </location>
</feature>
<evidence type="ECO:0000256" key="3">
    <source>
        <dbReference type="ARBA" id="ARBA00023125"/>
    </source>
</evidence>
<dbReference type="GO" id="GO:0005634">
    <property type="term" value="C:nucleus"/>
    <property type="evidence" value="ECO:0007669"/>
    <property type="project" value="TreeGrafter"/>
</dbReference>
<sequence>MNTIRAGPCMNVKQWYTSCSFQMEELSLMEDAVHYLDVSGNLQCIKDAAANFQFMLKALLVYRFEIFVSTVDLMEISAPLGNLLVFYPIKANALFLKVVCAAIRELSLLPACISENQISVRLKLTNLPRSRATEVNMYRQLSLAGQGYICCTGVIVGKSQTSKYTQSTRYICSDPSCEGNEGNHFIRIHVPGALEFETIRKDFKCRFCGQILEEVISCRHLSDKVIAEIIPESCLQNHNHSRFKQQTITLIVRDELTLGLKIGLKYMFIGIVRRDSYSDKMITAIEVNNALEDFVSEYASKPRSIEVYFKYKRQFNFIKMLACFFGGEISPPGTYMKLKLSCLLSLAAQTVSNKQVQPIHILAVGRDTEMLHRLLQYAMQFTSRSVASSSGNNLVSKVVPDKYNNSNYFIEGGSLMLASHGVCYMGNLSKFKKQTLERLHSALSSGKVLIDIDSRFTKGLAVSLEQPLHATVWANIDKSYQKKPREDSLSTCTSEPCSIPKNLFQGFSIVMMTDGDEFSLCEEVDFHVSYQSLKMSMEDDQKDADFPVSFADFEQYFKHIRRIEVKMSSEAEKLLHRYYLAVRKARNSDDGSAISSLTLSSLISMAESHARLGLRTEVEEEDALEVIQLYEESLTTRFGPSILSVPPLPHLPGGLLKDYLNNQENKSVLQRFKTRLQQFYGLHPGHEE</sequence>
<dbReference type="RefSeq" id="XP_022324072.1">
    <property type="nucleotide sequence ID" value="XM_022468364.1"/>
</dbReference>
<evidence type="ECO:0000256" key="1">
    <source>
        <dbReference type="ARBA" id="ARBA00022741"/>
    </source>
</evidence>
<evidence type="ECO:0000313" key="7">
    <source>
        <dbReference type="Proteomes" id="UP000694844"/>
    </source>
</evidence>
<keyword evidence="3" id="KW-0238">DNA-binding</keyword>
<evidence type="ECO:0000259" key="5">
    <source>
        <dbReference type="Pfam" id="PF17855"/>
    </source>
</evidence>
<dbReference type="Pfam" id="PF26063">
    <property type="entry name" value="MCMDC2_N"/>
    <property type="match status" value="1"/>
</dbReference>
<dbReference type="OrthoDB" id="2015372at2759"/>
<evidence type="ECO:0000256" key="2">
    <source>
        <dbReference type="ARBA" id="ARBA00022840"/>
    </source>
</evidence>
<evidence type="ECO:0000259" key="6">
    <source>
        <dbReference type="Pfam" id="PF26063"/>
    </source>
</evidence>
<keyword evidence="2" id="KW-0067">ATP-binding</keyword>
<dbReference type="Pfam" id="PF17855">
    <property type="entry name" value="MCM_lid"/>
    <property type="match status" value="1"/>
</dbReference>
<dbReference type="GeneID" id="111124988"/>
<dbReference type="Proteomes" id="UP000694844">
    <property type="component" value="Chromosome 3"/>
</dbReference>
<accession>A0A8B8D7G2</accession>
<name>A0A8B8D7G2_CRAVI</name>
<dbReference type="PANTHER" id="PTHR11630">
    <property type="entry name" value="DNA REPLICATION LICENSING FACTOR MCM FAMILY MEMBER"/>
    <property type="match status" value="1"/>
</dbReference>
<dbReference type="InterPro" id="IPR001208">
    <property type="entry name" value="MCM_dom"/>
</dbReference>